<gene>
    <name evidence="2" type="ORF">LR48_Vigan10g112000</name>
</gene>
<name>A0A0L9VJR4_PHAAN</name>
<feature type="compositionally biased region" description="Polar residues" evidence="1">
    <location>
        <begin position="115"/>
        <end position="129"/>
    </location>
</feature>
<feature type="region of interest" description="Disordered" evidence="1">
    <location>
        <begin position="114"/>
        <end position="144"/>
    </location>
</feature>
<feature type="region of interest" description="Disordered" evidence="1">
    <location>
        <begin position="278"/>
        <end position="321"/>
    </location>
</feature>
<dbReference type="InterPro" id="IPR004252">
    <property type="entry name" value="Probable_transposase_24"/>
</dbReference>
<sequence length="432" mass="48621">MTGQGSERPDKGKGVARPRKRQRQAPKYVLRVPARLPTTAASSTSYVGPPPTPTIQPPTPAVDHTPTSKIDPYSTPAVNHSTTPAADPLPPPVIISPTPPPVVITLTPLTDPTYIPSSSVIPPSETVTPSVDPDPSGDGEGLDPPLHDRPWIEPCGKGPWPTWGAISDDDKKPFWERFQMKVQWKPEHESQIHRNFHMKASHRLSEMFRDARNAGQRPYWLGEQIWNSLLAHWNTVEFRNKCAKAQRNRASERGGTLHTGGSITIHEHAIRMEEFSTRLSQVRSEHESAPTPDDASNAEDDIPSRGGTLKHQPSSSTTTPNEVVLRLTQALQQRDQEITDLRAEFTNFKALVMRVLPGTYRRPLPFGNYRRLPPFGNYRRLQPFGNYRGLLPFGNYRRLLPFGNYRRLLLFGNYRRLLALDNYRRAKALGKC</sequence>
<feature type="compositionally biased region" description="Basic residues" evidence="1">
    <location>
        <begin position="14"/>
        <end position="24"/>
    </location>
</feature>
<dbReference type="OMA" id="WEYGHTE"/>
<accession>A0A0L9VJR4</accession>
<feature type="region of interest" description="Disordered" evidence="1">
    <location>
        <begin position="1"/>
        <end position="72"/>
    </location>
</feature>
<evidence type="ECO:0000313" key="3">
    <source>
        <dbReference type="Proteomes" id="UP000053144"/>
    </source>
</evidence>
<dbReference type="AlphaFoldDB" id="A0A0L9VJR4"/>
<feature type="compositionally biased region" description="Pro residues" evidence="1">
    <location>
        <begin position="48"/>
        <end position="60"/>
    </location>
</feature>
<proteinExistence type="predicted"/>
<dbReference type="Pfam" id="PF03004">
    <property type="entry name" value="Transposase_24"/>
    <property type="match status" value="1"/>
</dbReference>
<evidence type="ECO:0000313" key="2">
    <source>
        <dbReference type="EMBL" id="KOM55228.1"/>
    </source>
</evidence>
<evidence type="ECO:0000256" key="1">
    <source>
        <dbReference type="SAM" id="MobiDB-lite"/>
    </source>
</evidence>
<organism evidence="2 3">
    <name type="scientific">Phaseolus angularis</name>
    <name type="common">Azuki bean</name>
    <name type="synonym">Vigna angularis</name>
    <dbReference type="NCBI Taxonomy" id="3914"/>
    <lineage>
        <taxon>Eukaryota</taxon>
        <taxon>Viridiplantae</taxon>
        <taxon>Streptophyta</taxon>
        <taxon>Embryophyta</taxon>
        <taxon>Tracheophyta</taxon>
        <taxon>Spermatophyta</taxon>
        <taxon>Magnoliopsida</taxon>
        <taxon>eudicotyledons</taxon>
        <taxon>Gunneridae</taxon>
        <taxon>Pentapetalae</taxon>
        <taxon>rosids</taxon>
        <taxon>fabids</taxon>
        <taxon>Fabales</taxon>
        <taxon>Fabaceae</taxon>
        <taxon>Papilionoideae</taxon>
        <taxon>50 kb inversion clade</taxon>
        <taxon>NPAAA clade</taxon>
        <taxon>indigoferoid/millettioid clade</taxon>
        <taxon>Phaseoleae</taxon>
        <taxon>Vigna</taxon>
    </lineage>
</organism>
<dbReference type="Gramene" id="KOM55228">
    <property type="protein sequence ID" value="KOM55228"/>
    <property type="gene ID" value="LR48_Vigan10g112000"/>
</dbReference>
<feature type="compositionally biased region" description="Polar residues" evidence="1">
    <location>
        <begin position="311"/>
        <end position="321"/>
    </location>
</feature>
<reference evidence="3" key="1">
    <citation type="journal article" date="2015" name="Proc. Natl. Acad. Sci. U.S.A.">
        <title>Genome sequencing of adzuki bean (Vigna angularis) provides insight into high starch and low fat accumulation and domestication.</title>
        <authorList>
            <person name="Yang K."/>
            <person name="Tian Z."/>
            <person name="Chen C."/>
            <person name="Luo L."/>
            <person name="Zhao B."/>
            <person name="Wang Z."/>
            <person name="Yu L."/>
            <person name="Li Y."/>
            <person name="Sun Y."/>
            <person name="Li W."/>
            <person name="Chen Y."/>
            <person name="Li Y."/>
            <person name="Zhang Y."/>
            <person name="Ai D."/>
            <person name="Zhao J."/>
            <person name="Shang C."/>
            <person name="Ma Y."/>
            <person name="Wu B."/>
            <person name="Wang M."/>
            <person name="Gao L."/>
            <person name="Sun D."/>
            <person name="Zhang P."/>
            <person name="Guo F."/>
            <person name="Wang W."/>
            <person name="Li Y."/>
            <person name="Wang J."/>
            <person name="Varshney R.K."/>
            <person name="Wang J."/>
            <person name="Ling H.Q."/>
            <person name="Wan P."/>
        </authorList>
    </citation>
    <scope>NUCLEOTIDE SEQUENCE</scope>
    <source>
        <strain evidence="3">cv. Jingnong 6</strain>
    </source>
</reference>
<dbReference type="EMBL" id="CM003380">
    <property type="protein sequence ID" value="KOM55228.1"/>
    <property type="molecule type" value="Genomic_DNA"/>
</dbReference>
<protein>
    <submittedName>
        <fullName evidence="2">Uncharacterized protein</fullName>
    </submittedName>
</protein>
<dbReference type="Proteomes" id="UP000053144">
    <property type="component" value="Chromosome 10"/>
</dbReference>